<sequence>MKLNVDPESEAAVAVSLSQRIVLLRLDNDGSLHEIRSIDTDLHPVTLSGDVIALDDNVSQTLIYNWKTDERAHLDGVDDAQHGHCLQVVFTSSTILVVRTHSIGLYTAPPIPTRIATHSFGWVDGVSPTPTSILQSDNPWASELNSLVLYSLSSFFPILTGRVSSQRGALRCTNVILGSEPLPYGSAHTTAPWSH</sequence>
<accession>A0A284S8L5</accession>
<protein>
    <recommendedName>
        <fullName evidence="3">Cleavage/polyadenylation specificity factor A subunit N-terminal domain-containing protein</fullName>
    </recommendedName>
</protein>
<dbReference type="AlphaFoldDB" id="A0A284S8L5"/>
<dbReference type="STRING" id="47428.A0A284S8L5"/>
<evidence type="ECO:0000313" key="2">
    <source>
        <dbReference type="Proteomes" id="UP000219338"/>
    </source>
</evidence>
<dbReference type="Proteomes" id="UP000219338">
    <property type="component" value="Unassembled WGS sequence"/>
</dbReference>
<evidence type="ECO:0008006" key="3">
    <source>
        <dbReference type="Google" id="ProtNLM"/>
    </source>
</evidence>
<dbReference type="EMBL" id="FUEG01000043">
    <property type="protein sequence ID" value="SJL17362.1"/>
    <property type="molecule type" value="Genomic_DNA"/>
</dbReference>
<evidence type="ECO:0000313" key="1">
    <source>
        <dbReference type="EMBL" id="SJL17362.1"/>
    </source>
</evidence>
<keyword evidence="2" id="KW-1185">Reference proteome</keyword>
<proteinExistence type="predicted"/>
<gene>
    <name evidence="1" type="ORF">ARMOST_20912</name>
</gene>
<name>A0A284S8L5_ARMOS</name>
<organism evidence="1 2">
    <name type="scientific">Armillaria ostoyae</name>
    <name type="common">Armillaria root rot fungus</name>
    <dbReference type="NCBI Taxonomy" id="47428"/>
    <lineage>
        <taxon>Eukaryota</taxon>
        <taxon>Fungi</taxon>
        <taxon>Dikarya</taxon>
        <taxon>Basidiomycota</taxon>
        <taxon>Agaricomycotina</taxon>
        <taxon>Agaricomycetes</taxon>
        <taxon>Agaricomycetidae</taxon>
        <taxon>Agaricales</taxon>
        <taxon>Marasmiineae</taxon>
        <taxon>Physalacriaceae</taxon>
        <taxon>Armillaria</taxon>
    </lineage>
</organism>
<reference evidence="2" key="1">
    <citation type="journal article" date="2017" name="Nat. Ecol. Evol.">
        <title>Genome expansion and lineage-specific genetic innovations in the forest pathogenic fungi Armillaria.</title>
        <authorList>
            <person name="Sipos G."/>
            <person name="Prasanna A.N."/>
            <person name="Walter M.C."/>
            <person name="O'Connor E."/>
            <person name="Balint B."/>
            <person name="Krizsan K."/>
            <person name="Kiss B."/>
            <person name="Hess J."/>
            <person name="Varga T."/>
            <person name="Slot J."/>
            <person name="Riley R."/>
            <person name="Boka B."/>
            <person name="Rigling D."/>
            <person name="Barry K."/>
            <person name="Lee J."/>
            <person name="Mihaltcheva S."/>
            <person name="LaButti K."/>
            <person name="Lipzen A."/>
            <person name="Waldron R."/>
            <person name="Moloney N.M."/>
            <person name="Sperisen C."/>
            <person name="Kredics L."/>
            <person name="Vagvoelgyi C."/>
            <person name="Patrignani A."/>
            <person name="Fitzpatrick D."/>
            <person name="Nagy I."/>
            <person name="Doyle S."/>
            <person name="Anderson J.B."/>
            <person name="Grigoriev I.V."/>
            <person name="Gueldener U."/>
            <person name="Muensterkoetter M."/>
            <person name="Nagy L.G."/>
        </authorList>
    </citation>
    <scope>NUCLEOTIDE SEQUENCE [LARGE SCALE GENOMIC DNA]</scope>
    <source>
        <strain evidence="2">C18/9</strain>
    </source>
</reference>
<dbReference type="OrthoDB" id="3034442at2759"/>